<dbReference type="Pfam" id="PF11258">
    <property type="entry name" value="DUF3048"/>
    <property type="match status" value="1"/>
</dbReference>
<dbReference type="InterPro" id="IPR021416">
    <property type="entry name" value="DUF3048_N"/>
</dbReference>
<reference evidence="3 4" key="1">
    <citation type="journal article" date="2016" name="Nat. Commun.">
        <title>Thousands of microbial genomes shed light on interconnected biogeochemical processes in an aquifer system.</title>
        <authorList>
            <person name="Anantharaman K."/>
            <person name="Brown C.T."/>
            <person name="Hug L.A."/>
            <person name="Sharon I."/>
            <person name="Castelle C.J."/>
            <person name="Probst A.J."/>
            <person name="Thomas B.C."/>
            <person name="Singh A."/>
            <person name="Wilkins M.J."/>
            <person name="Karaoz U."/>
            <person name="Brodie E.L."/>
            <person name="Williams K.H."/>
            <person name="Hubbard S.S."/>
            <person name="Banfield J.F."/>
        </authorList>
    </citation>
    <scope>NUCLEOTIDE SEQUENCE [LARGE SCALE GENOMIC DNA]</scope>
</reference>
<gene>
    <name evidence="3" type="ORF">A3D01_04525</name>
</gene>
<feature type="domain" description="DUF3048" evidence="2">
    <location>
        <begin position="291"/>
        <end position="398"/>
    </location>
</feature>
<dbReference type="SUPFAM" id="SSF159774">
    <property type="entry name" value="YerB-like"/>
    <property type="match status" value="1"/>
</dbReference>
<protein>
    <recommendedName>
        <fullName evidence="5">Lipoprotein YerB</fullName>
    </recommendedName>
</protein>
<dbReference type="Proteomes" id="UP000177169">
    <property type="component" value="Unassembled WGS sequence"/>
</dbReference>
<dbReference type="InterPro" id="IPR035328">
    <property type="entry name" value="DUF3048_C"/>
</dbReference>
<name>A0A1F7Z137_9BACT</name>
<evidence type="ECO:0000313" key="3">
    <source>
        <dbReference type="EMBL" id="OGM33174.1"/>
    </source>
</evidence>
<evidence type="ECO:0008006" key="5">
    <source>
        <dbReference type="Google" id="ProtNLM"/>
    </source>
</evidence>
<evidence type="ECO:0000259" key="1">
    <source>
        <dbReference type="Pfam" id="PF11258"/>
    </source>
</evidence>
<accession>A0A1F7Z137</accession>
<comment type="caution">
    <text evidence="3">The sequence shown here is derived from an EMBL/GenBank/DDBJ whole genome shotgun (WGS) entry which is preliminary data.</text>
</comment>
<evidence type="ECO:0000313" key="4">
    <source>
        <dbReference type="Proteomes" id="UP000177169"/>
    </source>
</evidence>
<dbReference type="Gene3D" id="3.50.90.10">
    <property type="entry name" value="YerB-like"/>
    <property type="match status" value="1"/>
</dbReference>
<organism evidence="3 4">
    <name type="scientific">Candidatus Woesebacteria bacterium RIFCSPHIGHO2_02_FULL_39_13</name>
    <dbReference type="NCBI Taxonomy" id="1802505"/>
    <lineage>
        <taxon>Bacteria</taxon>
        <taxon>Candidatus Woeseibacteriota</taxon>
    </lineage>
</organism>
<evidence type="ECO:0000259" key="2">
    <source>
        <dbReference type="Pfam" id="PF17479"/>
    </source>
</evidence>
<dbReference type="Pfam" id="PF17479">
    <property type="entry name" value="DUF3048_C"/>
    <property type="match status" value="1"/>
</dbReference>
<feature type="domain" description="DUF3048" evidence="1">
    <location>
        <begin position="83"/>
        <end position="170"/>
    </location>
</feature>
<proteinExistence type="predicted"/>
<sequence>MVNAKVMKILDSKKIMVLVSLLGLYLLSAGSSWALFSFLRGEPSINSESGKQTGSRIDPGLPKTEECPINGRMFSKPEREIWEDRRPATIMVENHADARPPSGLSSADVVYEAVAEGGITRFLAVFYCGASAMDVRVAPIRSVRVYYIDWASEYGKKPIFVHIGGANNICNNCPGGVKPSGQVAREVDAFRVLQTLGWRLPKGNDFDGGTNVGYPIIVRDQYRLGDKAAWEHSVVGYTDKIFEEAKVRGFGYKNENGKPWLDDFQSWRFIDDKPTNSDTINEISFGFWSDKNDYDVTWKYDKEKNDYKRVNGGKDYVDYETKEQLSVKNVVIQFVKEKGPVDKEGHMVYTTIGEGKALIFQNGGVTEATWKKSSQTARTKFFEKAGKEIGFVRGPIWIEEVPAGNDIKY</sequence>
<dbReference type="InterPro" id="IPR023158">
    <property type="entry name" value="YerB-like_sf"/>
</dbReference>
<dbReference type="STRING" id="1802505.A3D01_04525"/>
<dbReference type="AlphaFoldDB" id="A0A1F7Z137"/>
<dbReference type="EMBL" id="MGGR01000021">
    <property type="protein sequence ID" value="OGM33174.1"/>
    <property type="molecule type" value="Genomic_DNA"/>
</dbReference>